<dbReference type="InterPro" id="IPR002401">
    <property type="entry name" value="Cyt_P450_E_grp-I"/>
</dbReference>
<keyword evidence="6 13" id="KW-0479">Metal-binding</keyword>
<dbReference type="InterPro" id="IPR036396">
    <property type="entry name" value="Cyt_P450_sf"/>
</dbReference>
<keyword evidence="8" id="KW-0492">Microsome</keyword>
<evidence type="ECO:0000256" key="3">
    <source>
        <dbReference type="ARBA" id="ARBA00004406"/>
    </source>
</evidence>
<dbReference type="PRINTS" id="PR00463">
    <property type="entry name" value="EP450I"/>
</dbReference>
<dbReference type="GO" id="GO:0004497">
    <property type="term" value="F:monooxygenase activity"/>
    <property type="evidence" value="ECO:0007669"/>
    <property type="project" value="UniProtKB-KW"/>
</dbReference>
<dbReference type="InterPro" id="IPR017972">
    <property type="entry name" value="Cyt_P450_CS"/>
</dbReference>
<evidence type="ECO:0000256" key="8">
    <source>
        <dbReference type="ARBA" id="ARBA00022848"/>
    </source>
</evidence>
<dbReference type="PANTHER" id="PTHR24292">
    <property type="entry name" value="CYTOCHROME P450"/>
    <property type="match status" value="1"/>
</dbReference>
<dbReference type="FunFam" id="1.10.630.10:FF:000042">
    <property type="entry name" value="Cytochrome P450"/>
    <property type="match status" value="1"/>
</dbReference>
<keyword evidence="9 14" id="KW-0560">Oxidoreductase</keyword>
<proteinExistence type="evidence at transcript level"/>
<evidence type="ECO:0000256" key="5">
    <source>
        <dbReference type="ARBA" id="ARBA00022617"/>
    </source>
</evidence>
<accession>A0A411K739</accession>
<evidence type="ECO:0000256" key="6">
    <source>
        <dbReference type="ARBA" id="ARBA00022723"/>
    </source>
</evidence>
<comment type="cofactor">
    <cofactor evidence="1 13">
        <name>heme</name>
        <dbReference type="ChEBI" id="CHEBI:30413"/>
    </cofactor>
</comment>
<dbReference type="PROSITE" id="PS00086">
    <property type="entry name" value="CYTOCHROME_P450"/>
    <property type="match status" value="1"/>
</dbReference>
<organism evidence="16">
    <name type="scientific">Osmia rufa</name>
    <name type="common">Red mason bee</name>
    <dbReference type="NCBI Taxonomy" id="1437190"/>
    <lineage>
        <taxon>Eukaryota</taxon>
        <taxon>Metazoa</taxon>
        <taxon>Ecdysozoa</taxon>
        <taxon>Arthropoda</taxon>
        <taxon>Hexapoda</taxon>
        <taxon>Insecta</taxon>
        <taxon>Pterygota</taxon>
        <taxon>Neoptera</taxon>
        <taxon>Endopterygota</taxon>
        <taxon>Hymenoptera</taxon>
        <taxon>Apocrita</taxon>
        <taxon>Aculeata</taxon>
        <taxon>Apoidea</taxon>
        <taxon>Anthophila</taxon>
        <taxon>Megachilidae</taxon>
        <taxon>Megachilinae</taxon>
        <taxon>Osmia</taxon>
    </lineage>
</organism>
<dbReference type="Pfam" id="PF00067">
    <property type="entry name" value="p450"/>
    <property type="match status" value="1"/>
</dbReference>
<evidence type="ECO:0000256" key="14">
    <source>
        <dbReference type="RuleBase" id="RU000461"/>
    </source>
</evidence>
<keyword evidence="7" id="KW-0256">Endoplasmic reticulum</keyword>
<evidence type="ECO:0000256" key="1">
    <source>
        <dbReference type="ARBA" id="ARBA00001971"/>
    </source>
</evidence>
<dbReference type="GO" id="GO:0020037">
    <property type="term" value="F:heme binding"/>
    <property type="evidence" value="ECO:0007669"/>
    <property type="project" value="InterPro"/>
</dbReference>
<dbReference type="GO" id="GO:0016705">
    <property type="term" value="F:oxidoreductase activity, acting on paired donors, with incorporation or reduction of molecular oxygen"/>
    <property type="evidence" value="ECO:0007669"/>
    <property type="project" value="InterPro"/>
</dbReference>
<feature type="transmembrane region" description="Helical" evidence="15">
    <location>
        <begin position="6"/>
        <end position="22"/>
    </location>
</feature>
<keyword evidence="11 14" id="KW-0503">Monooxygenase</keyword>
<dbReference type="SUPFAM" id="SSF48264">
    <property type="entry name" value="Cytochrome P450"/>
    <property type="match status" value="1"/>
</dbReference>
<dbReference type="EMBL" id="MH500623">
    <property type="protein sequence ID" value="QBC73098.1"/>
    <property type="molecule type" value="mRNA"/>
</dbReference>
<dbReference type="InterPro" id="IPR050476">
    <property type="entry name" value="Insect_CytP450_Detox"/>
</dbReference>
<evidence type="ECO:0000256" key="11">
    <source>
        <dbReference type="ARBA" id="ARBA00023033"/>
    </source>
</evidence>
<protein>
    <submittedName>
        <fullName evidence="16">Cytochrome P450 mono-oxygenase</fullName>
    </submittedName>
</protein>
<dbReference type="GO" id="GO:0005789">
    <property type="term" value="C:endoplasmic reticulum membrane"/>
    <property type="evidence" value="ECO:0007669"/>
    <property type="project" value="UniProtKB-SubCell"/>
</dbReference>
<evidence type="ECO:0000256" key="2">
    <source>
        <dbReference type="ARBA" id="ARBA00004174"/>
    </source>
</evidence>
<keyword evidence="10 13" id="KW-0408">Iron</keyword>
<evidence type="ECO:0000313" key="16">
    <source>
        <dbReference type="EMBL" id="QBC73098.1"/>
    </source>
</evidence>
<keyword evidence="15" id="KW-1133">Transmembrane helix</keyword>
<evidence type="ECO:0000256" key="4">
    <source>
        <dbReference type="ARBA" id="ARBA00010617"/>
    </source>
</evidence>
<dbReference type="GO" id="GO:0005506">
    <property type="term" value="F:iron ion binding"/>
    <property type="evidence" value="ECO:0007669"/>
    <property type="project" value="InterPro"/>
</dbReference>
<dbReference type="PRINTS" id="PR00385">
    <property type="entry name" value="P450"/>
</dbReference>
<name>A0A411K739_OSMRU</name>
<evidence type="ECO:0000256" key="10">
    <source>
        <dbReference type="ARBA" id="ARBA00023004"/>
    </source>
</evidence>
<comment type="similarity">
    <text evidence="4 14">Belongs to the cytochrome P450 family.</text>
</comment>
<dbReference type="CDD" id="cd11056">
    <property type="entry name" value="CYP6-like"/>
    <property type="match status" value="1"/>
</dbReference>
<evidence type="ECO:0000256" key="7">
    <source>
        <dbReference type="ARBA" id="ARBA00022824"/>
    </source>
</evidence>
<sequence>MDPFTLTLFLTMGFLLLYHFLWQPMNYFKERGIKYESPVPILGNMASVVLRRTSMAEHFQRLYQRFSDVKYFGLFNFTNPVIVIRDPDLIASITVKNFDHFCNRRGFDIGDLDPLIGKNLSALRDDEWREMRRLLSPSFTSMKMKIMYHLIRDCADDFSDFIANQSKHGKVFDIKDIFGRYTTDVIATCSFGISIDSMRNPNNEFYVLARDTMSSQSSLSWKLMLGMCCPALCRTFGIRIFSEKVHRYFLNVVRETVKMREEQGITRPDMIQLMMDTKDKERSLTIEEMTNQAFVFFLAGYDTSSTFLSFLMHEIATHPEVKAKLMEEIEEVVRKTNGNPTYDALKNMPYMDAVMNETLRLDSIATSLDRVCVKEFQLEPASSGAEPVTLKPGDVVWFLPFSLQRDSKYVKNPTKFDPDRFLGKDAPPPSVNIPFGIGPRFCIGNRFALLESKILMFYLLWRCDVEPCEKTQIPMKFSKHNIALTAENGFWLKFRARDKVCLQEANGKLEN</sequence>
<comment type="subcellular location">
    <subcellularLocation>
        <location evidence="3">Endoplasmic reticulum membrane</location>
        <topology evidence="3">Peripheral membrane protein</topology>
    </subcellularLocation>
    <subcellularLocation>
        <location evidence="2">Microsome membrane</location>
        <topology evidence="2">Peripheral membrane protein</topology>
    </subcellularLocation>
</comment>
<evidence type="ECO:0000256" key="12">
    <source>
        <dbReference type="ARBA" id="ARBA00023136"/>
    </source>
</evidence>
<keyword evidence="15" id="KW-0812">Transmembrane</keyword>
<reference evidence="16" key="1">
    <citation type="journal article" date="2019" name="PLoS Genet.">
        <title>Genomic insights into neonicotinoid sensitivity in the solitary bee Osmia bicornis.</title>
        <authorList>
            <person name="Beadle K."/>
            <person name="Singh K.S."/>
            <person name="Troczka B.J."/>
            <person name="Randall E."/>
            <person name="Zaworra M."/>
            <person name="Zimmer C.T."/>
            <person name="Hayward A."/>
            <person name="Reid R."/>
            <person name="Kor L."/>
            <person name="Kohler M."/>
            <person name="Buer B."/>
            <person name="Nelson D.R."/>
            <person name="Williamson M.S."/>
            <person name="Davies T.G."/>
            <person name="Field L.M."/>
            <person name="Nauen R."/>
            <person name="Bass C."/>
        </authorList>
    </citation>
    <scope>NUCLEOTIDE SEQUENCE</scope>
</reference>
<dbReference type="AlphaFoldDB" id="A0A411K739"/>
<feature type="binding site" description="axial binding residue" evidence="13">
    <location>
        <position position="442"/>
    </location>
    <ligand>
        <name>heme</name>
        <dbReference type="ChEBI" id="CHEBI:30413"/>
    </ligand>
    <ligandPart>
        <name>Fe</name>
        <dbReference type="ChEBI" id="CHEBI:18248"/>
    </ligandPart>
</feature>
<dbReference type="InterPro" id="IPR001128">
    <property type="entry name" value="Cyt_P450"/>
</dbReference>
<evidence type="ECO:0000256" key="13">
    <source>
        <dbReference type="PIRSR" id="PIRSR602401-1"/>
    </source>
</evidence>
<evidence type="ECO:0000256" key="9">
    <source>
        <dbReference type="ARBA" id="ARBA00023002"/>
    </source>
</evidence>
<gene>
    <name evidence="16" type="primary">CYP9DN1</name>
</gene>
<dbReference type="Gene3D" id="1.10.630.10">
    <property type="entry name" value="Cytochrome P450"/>
    <property type="match status" value="1"/>
</dbReference>
<keyword evidence="5 13" id="KW-0349">Heme</keyword>
<dbReference type="PANTHER" id="PTHR24292:SF54">
    <property type="entry name" value="CYP9F3-RELATED"/>
    <property type="match status" value="1"/>
</dbReference>
<evidence type="ECO:0000256" key="15">
    <source>
        <dbReference type="SAM" id="Phobius"/>
    </source>
</evidence>
<keyword evidence="12 15" id="KW-0472">Membrane</keyword>